<dbReference type="Pfam" id="PF00984">
    <property type="entry name" value="UDPG_MGDP_dh"/>
    <property type="match status" value="1"/>
</dbReference>
<dbReference type="InterPro" id="IPR014027">
    <property type="entry name" value="UDP-Glc/GDP-Man_DH_C"/>
</dbReference>
<protein>
    <submittedName>
        <fullName evidence="6">Protein capL</fullName>
        <ecNumber evidence="6">1.1.1.132</ecNumber>
    </submittedName>
</protein>
<proteinExistence type="inferred from homology"/>
<keyword evidence="2 6" id="KW-0560">Oxidoreductase</keyword>
<dbReference type="InterPro" id="IPR001732">
    <property type="entry name" value="UDP-Glc/GDP-Man_DH_N"/>
</dbReference>
<evidence type="ECO:0000259" key="5">
    <source>
        <dbReference type="SMART" id="SM00984"/>
    </source>
</evidence>
<keyword evidence="7" id="KW-1185">Reference proteome</keyword>
<evidence type="ECO:0000256" key="3">
    <source>
        <dbReference type="ARBA" id="ARBA00023027"/>
    </source>
</evidence>
<evidence type="ECO:0000313" key="7">
    <source>
        <dbReference type="Proteomes" id="UP000254968"/>
    </source>
</evidence>
<dbReference type="EC" id="1.1.1.132" evidence="6"/>
<dbReference type="AlphaFoldDB" id="A0A378I4I2"/>
<accession>A0A378I4I2</accession>
<dbReference type="RefSeq" id="WP_115303412.1">
    <property type="nucleotide sequence ID" value="NZ_CAAAHO010000002.1"/>
</dbReference>
<name>A0A378I4I2_9GAMM</name>
<evidence type="ECO:0000256" key="2">
    <source>
        <dbReference type="ARBA" id="ARBA00023002"/>
    </source>
</evidence>
<dbReference type="SUPFAM" id="SSF51735">
    <property type="entry name" value="NAD(P)-binding Rossmann-fold domains"/>
    <property type="match status" value="1"/>
</dbReference>
<dbReference type="GO" id="GO:0000271">
    <property type="term" value="P:polysaccharide biosynthetic process"/>
    <property type="evidence" value="ECO:0007669"/>
    <property type="project" value="InterPro"/>
</dbReference>
<reference evidence="6 7" key="1">
    <citation type="submission" date="2018-06" db="EMBL/GenBank/DDBJ databases">
        <authorList>
            <consortium name="Pathogen Informatics"/>
            <person name="Doyle S."/>
        </authorList>
    </citation>
    <scope>NUCLEOTIDE SEQUENCE [LARGE SCALE GENOMIC DNA]</scope>
    <source>
        <strain evidence="6 7">NCTC13315</strain>
    </source>
</reference>
<dbReference type="InterPro" id="IPR014026">
    <property type="entry name" value="UDP-Glc/GDP-Man_DH_dimer"/>
</dbReference>
<dbReference type="GO" id="GO:0047919">
    <property type="term" value="F:GDP-mannose 6-dehydrogenase activity"/>
    <property type="evidence" value="ECO:0007669"/>
    <property type="project" value="UniProtKB-EC"/>
</dbReference>
<dbReference type="InterPro" id="IPR028359">
    <property type="entry name" value="UDP_ManNAc/GlcNAc_DH"/>
</dbReference>
<dbReference type="NCBIfam" id="TIGR03026">
    <property type="entry name" value="NDP-sugDHase"/>
    <property type="match status" value="1"/>
</dbReference>
<dbReference type="InterPro" id="IPR036220">
    <property type="entry name" value="UDP-Glc/GDP-Man_DH_C_sf"/>
</dbReference>
<dbReference type="OrthoDB" id="9803238at2"/>
<dbReference type="Proteomes" id="UP000254968">
    <property type="component" value="Unassembled WGS sequence"/>
</dbReference>
<dbReference type="PANTHER" id="PTHR43491">
    <property type="entry name" value="UDP-N-ACETYL-D-MANNOSAMINE DEHYDROGENASE"/>
    <property type="match status" value="1"/>
</dbReference>
<dbReference type="GO" id="GO:0051287">
    <property type="term" value="F:NAD binding"/>
    <property type="evidence" value="ECO:0007669"/>
    <property type="project" value="InterPro"/>
</dbReference>
<dbReference type="PIRSF" id="PIRSF000124">
    <property type="entry name" value="UDPglc_GDPman_dh"/>
    <property type="match status" value="1"/>
</dbReference>
<feature type="domain" description="UDP-glucose/GDP-mannose dehydrogenase C-terminal" evidence="5">
    <location>
        <begin position="311"/>
        <end position="411"/>
    </location>
</feature>
<gene>
    <name evidence="6" type="primary">capL</name>
    <name evidence="6" type="ORF">NCTC13315_02294</name>
</gene>
<evidence type="ECO:0000256" key="4">
    <source>
        <dbReference type="PIRNR" id="PIRNR000124"/>
    </source>
</evidence>
<dbReference type="GO" id="GO:0016628">
    <property type="term" value="F:oxidoreductase activity, acting on the CH-CH group of donors, NAD or NADP as acceptor"/>
    <property type="evidence" value="ECO:0007669"/>
    <property type="project" value="InterPro"/>
</dbReference>
<evidence type="ECO:0000256" key="1">
    <source>
        <dbReference type="ARBA" id="ARBA00006601"/>
    </source>
</evidence>
<dbReference type="EMBL" id="UGNV01000001">
    <property type="protein sequence ID" value="STX29742.1"/>
    <property type="molecule type" value="Genomic_DNA"/>
</dbReference>
<evidence type="ECO:0000313" key="6">
    <source>
        <dbReference type="EMBL" id="STX29742.1"/>
    </source>
</evidence>
<dbReference type="InterPro" id="IPR036291">
    <property type="entry name" value="NAD(P)-bd_dom_sf"/>
</dbReference>
<dbReference type="Pfam" id="PF03720">
    <property type="entry name" value="UDPG_MGDP_dh_C"/>
    <property type="match status" value="1"/>
</dbReference>
<dbReference type="SUPFAM" id="SSF48179">
    <property type="entry name" value="6-phosphogluconate dehydrogenase C-terminal domain-like"/>
    <property type="match status" value="1"/>
</dbReference>
<dbReference type="SUPFAM" id="SSF52413">
    <property type="entry name" value="UDP-glucose/GDP-mannose dehydrogenase C-terminal domain"/>
    <property type="match status" value="1"/>
</dbReference>
<dbReference type="InterPro" id="IPR017476">
    <property type="entry name" value="UDP-Glc/GDP-Man"/>
</dbReference>
<dbReference type="Gene3D" id="3.40.50.720">
    <property type="entry name" value="NAD(P)-binding Rossmann-like Domain"/>
    <property type="match status" value="2"/>
</dbReference>
<dbReference type="Pfam" id="PF03721">
    <property type="entry name" value="UDPG_MGDP_dh_N"/>
    <property type="match status" value="1"/>
</dbReference>
<sequence length="424" mass="48301">MKTIAIVGLGYVGLELAVSLSKKYRIIGYDILEQRIQELRAGHDRNNLVSDARLAKSLMTYTTDIQDIADATVYIVTVSTPAYYYLIPNLEPLLKATRDLSQFIKKGDLIIFESTVYPGTVDEDLIPLIEKISHMKSGEDFHVGYSPERINPNDKVHTLQTVPKVIAGQNEHALSIIKEVYSACCDELYPVSNIKTAEAVKILENVQRDINIAIMNEFTEFMHALDINMYEVLEAAKTKWNFLSFKPGFVGGHCIAVDPLYLAFKAKQEGINYDLIQTARKINDNITHFIRYELLNLMVTHNLGLKECTIGIFGITYKENTPDFRNSIALKLIKEMKKYGFHFKVNDPFADPSMVSKKYHFDLIEFDQMNDIDIAIIINAHHLYCQASMEGFAAKFSEKVIIMDIPNIFANEAKNYPNIVYWNL</sequence>
<dbReference type="SMART" id="SM00984">
    <property type="entry name" value="UDPG_MGDP_dh_C"/>
    <property type="match status" value="1"/>
</dbReference>
<dbReference type="PIRSF" id="PIRSF500136">
    <property type="entry name" value="UDP_ManNAc_DH"/>
    <property type="match status" value="1"/>
</dbReference>
<dbReference type="PANTHER" id="PTHR43491:SF2">
    <property type="entry name" value="UDP-N-ACETYL-D-MANNOSAMINE DEHYDROGENASE"/>
    <property type="match status" value="1"/>
</dbReference>
<organism evidence="6 7">
    <name type="scientific">Legionella beliardensis</name>
    <dbReference type="NCBI Taxonomy" id="91822"/>
    <lineage>
        <taxon>Bacteria</taxon>
        <taxon>Pseudomonadati</taxon>
        <taxon>Pseudomonadota</taxon>
        <taxon>Gammaproteobacteria</taxon>
        <taxon>Legionellales</taxon>
        <taxon>Legionellaceae</taxon>
        <taxon>Legionella</taxon>
    </lineage>
</organism>
<comment type="similarity">
    <text evidence="1 4">Belongs to the UDP-glucose/GDP-mannose dehydrogenase family.</text>
</comment>
<dbReference type="InterPro" id="IPR008927">
    <property type="entry name" value="6-PGluconate_DH-like_C_sf"/>
</dbReference>
<keyword evidence="3" id="KW-0520">NAD</keyword>